<evidence type="ECO:0000313" key="2">
    <source>
        <dbReference type="EMBL" id="MBM7129373.1"/>
    </source>
</evidence>
<evidence type="ECO:0000259" key="1">
    <source>
        <dbReference type="Pfam" id="PF09509"/>
    </source>
</evidence>
<sequence>MATLIQLVPDAQTLVDLQPSELGGYLLEVLTGPNSPAQHGLVHLGSYVSRIEGEYDHRGRRELQQELANSISAAWNWLKVNGLLCSDTGINPAFDRVTKLGRQVANASGVRGMLSEELLPSAFLHPTLLRDARPLFMQGRFETAVFEAFKALEVTTRAAGNYGADRIGVPLMSAAFHPDEGPLTDRTLERGERVALMNLMTGAIGSYKNPASHRKVEIQRDEAREMLILASHLLKIIDARLAAIQEKAVQGSAPALGG</sequence>
<evidence type="ECO:0000313" key="3">
    <source>
        <dbReference type="Proteomes" id="UP001430193"/>
    </source>
</evidence>
<feature type="domain" description="Conserved hypothetical protein CHP02391" evidence="1">
    <location>
        <begin position="124"/>
        <end position="237"/>
    </location>
</feature>
<accession>A0ABS2KEN3</accession>
<dbReference type="InterPro" id="IPR012654">
    <property type="entry name" value="CHP02391"/>
</dbReference>
<proteinExistence type="predicted"/>
<comment type="caution">
    <text evidence="2">The sequence shown here is derived from an EMBL/GenBank/DDBJ whole genome shotgun (WGS) entry which is preliminary data.</text>
</comment>
<organism evidence="2 3">
    <name type="scientific">Dyella mobilis</name>
    <dbReference type="NCBI Taxonomy" id="1849582"/>
    <lineage>
        <taxon>Bacteria</taxon>
        <taxon>Pseudomonadati</taxon>
        <taxon>Pseudomonadota</taxon>
        <taxon>Gammaproteobacteria</taxon>
        <taxon>Lysobacterales</taxon>
        <taxon>Rhodanobacteraceae</taxon>
        <taxon>Dyella</taxon>
    </lineage>
</organism>
<dbReference type="Proteomes" id="UP001430193">
    <property type="component" value="Unassembled WGS sequence"/>
</dbReference>
<dbReference type="Pfam" id="PF09509">
    <property type="entry name" value="Hypoth_Ymh"/>
    <property type="match status" value="1"/>
</dbReference>
<protein>
    <submittedName>
        <fullName evidence="2">TIGR02391 family protein</fullName>
    </submittedName>
</protein>
<gene>
    <name evidence="2" type="ORF">ISS99_07540</name>
</gene>
<reference evidence="2" key="1">
    <citation type="submission" date="2020-10" db="EMBL/GenBank/DDBJ databases">
        <title>Phylogeny of dyella-like bacteria.</title>
        <authorList>
            <person name="Fu J."/>
        </authorList>
    </citation>
    <scope>NUCLEOTIDE SEQUENCE</scope>
    <source>
        <strain evidence="2">DHON07</strain>
    </source>
</reference>
<keyword evidence="3" id="KW-1185">Reference proteome</keyword>
<dbReference type="EMBL" id="JADIKF010000037">
    <property type="protein sequence ID" value="MBM7129373.1"/>
    <property type="molecule type" value="Genomic_DNA"/>
</dbReference>
<dbReference type="NCBIfam" id="TIGR02391">
    <property type="entry name" value="hypoth_ymh"/>
    <property type="match status" value="1"/>
</dbReference>
<name>A0ABS2KEN3_9GAMM</name>
<dbReference type="RefSeq" id="WP_204630978.1">
    <property type="nucleotide sequence ID" value="NZ_BSOC01000004.1"/>
</dbReference>